<keyword evidence="1" id="KW-0812">Transmembrane</keyword>
<feature type="domain" description="Dicarboxylate carrier MatC N-terminal" evidence="2">
    <location>
        <begin position="1"/>
        <end position="149"/>
    </location>
</feature>
<feature type="transmembrane region" description="Helical" evidence="1">
    <location>
        <begin position="6"/>
        <end position="36"/>
    </location>
</feature>
<evidence type="ECO:0000313" key="4">
    <source>
        <dbReference type="Proteomes" id="UP000185829"/>
    </source>
</evidence>
<evidence type="ECO:0000256" key="1">
    <source>
        <dbReference type="SAM" id="Phobius"/>
    </source>
</evidence>
<sequence length="428" mass="45192">MSVEILSIIVLIVMFIIASIFPINLGIFGFVAAFIVGNLISGLEIEEIFSGFPASLFVILAGVTYLFSIAQTNGTIDLITQSGLRLVRGNIGLVPWIMFILSTLLTSVGAHGVASVAVFAPIALRLAAQNNINPLMMGIMVTQGAFAGSYSPINPVGVVVNGVLQSRDLPTAPGLLYLNALIFSVVFAGIIFVIFGGVRLLKKQLNRDVPHTSEIATTLEENTDIQEVTKITWYKGATLAGIVLMVIFTLVFDANIGFAAFTVGLVLALFSPREQSGVLARMPWAVILMISGIVTYVGVMEKIGTTEYLTHLIEKVGNPMIAALAASYIGGVISAFASTTGILAAILPMAAPILQDPTISAIGVITAICIASAIVDLSPFSTNGALLLANVQGVKERVFFRQILIFSIVIIATAPGIAWLVFVLIGIP</sequence>
<gene>
    <name evidence="3" type="ORF">SAMN05878482_11080</name>
</gene>
<feature type="transmembrane region" description="Helical" evidence="1">
    <location>
        <begin position="174"/>
        <end position="198"/>
    </location>
</feature>
<feature type="transmembrane region" description="Helical" evidence="1">
    <location>
        <begin position="48"/>
        <end position="68"/>
    </location>
</feature>
<organism evidence="3 4">
    <name type="scientific">Peribacillus simplex</name>
    <dbReference type="NCBI Taxonomy" id="1478"/>
    <lineage>
        <taxon>Bacteria</taxon>
        <taxon>Bacillati</taxon>
        <taxon>Bacillota</taxon>
        <taxon>Bacilli</taxon>
        <taxon>Bacillales</taxon>
        <taxon>Bacillaceae</taxon>
        <taxon>Peribacillus</taxon>
    </lineage>
</organism>
<feature type="transmembrane region" description="Helical" evidence="1">
    <location>
        <begin position="403"/>
        <end position="427"/>
    </location>
</feature>
<evidence type="ECO:0000313" key="3">
    <source>
        <dbReference type="EMBL" id="SIS04228.1"/>
    </source>
</evidence>
<feature type="transmembrane region" description="Helical" evidence="1">
    <location>
        <begin position="359"/>
        <end position="382"/>
    </location>
</feature>
<feature type="transmembrane region" description="Helical" evidence="1">
    <location>
        <begin position="320"/>
        <end position="347"/>
    </location>
</feature>
<dbReference type="Proteomes" id="UP000185829">
    <property type="component" value="Unassembled WGS sequence"/>
</dbReference>
<protein>
    <submittedName>
        <fullName evidence="3">Transporter, UIT1 family</fullName>
    </submittedName>
</protein>
<comment type="caution">
    <text evidence="3">The sequence shown here is derived from an EMBL/GenBank/DDBJ whole genome shotgun (WGS) entry which is preliminary data.</text>
</comment>
<proteinExistence type="predicted"/>
<name>A0A9X8RDX8_9BACI</name>
<evidence type="ECO:0000259" key="2">
    <source>
        <dbReference type="Pfam" id="PF07158"/>
    </source>
</evidence>
<dbReference type="Pfam" id="PF07158">
    <property type="entry name" value="MatC_N"/>
    <property type="match status" value="1"/>
</dbReference>
<accession>A0A9X8RDX8</accession>
<feature type="transmembrane region" description="Helical" evidence="1">
    <location>
        <begin position="239"/>
        <end position="270"/>
    </location>
</feature>
<feature type="transmembrane region" description="Helical" evidence="1">
    <location>
        <begin position="282"/>
        <end position="299"/>
    </location>
</feature>
<dbReference type="EMBL" id="FTMX01000010">
    <property type="protein sequence ID" value="SIS04228.1"/>
    <property type="molecule type" value="Genomic_DNA"/>
</dbReference>
<dbReference type="AlphaFoldDB" id="A0A9X8RDX8"/>
<feature type="transmembrane region" description="Helical" evidence="1">
    <location>
        <begin position="96"/>
        <end position="123"/>
    </location>
</feature>
<keyword evidence="1" id="KW-1133">Transmembrane helix</keyword>
<reference evidence="3 4" key="1">
    <citation type="submission" date="2017-01" db="EMBL/GenBank/DDBJ databases">
        <authorList>
            <person name="Varghese N."/>
            <person name="Submissions S."/>
        </authorList>
    </citation>
    <scope>NUCLEOTIDE SEQUENCE [LARGE SCALE GENOMIC DNA]</scope>
    <source>
        <strain evidence="3 4">RUG2-6</strain>
    </source>
</reference>
<dbReference type="RefSeq" id="WP_076372011.1">
    <property type="nucleotide sequence ID" value="NZ_FTMX01000010.1"/>
</dbReference>
<dbReference type="InterPro" id="IPR009827">
    <property type="entry name" value="MatC_N"/>
</dbReference>
<keyword evidence="1" id="KW-0472">Membrane</keyword>